<feature type="binding site" evidence="12">
    <location>
        <begin position="280"/>
        <end position="290"/>
    </location>
    <ligand>
        <name>substrate</name>
    </ligand>
</feature>
<dbReference type="PRINTS" id="PR01179">
    <property type="entry name" value="ODADCRBXLASE"/>
</dbReference>
<comment type="function">
    <text evidence="3 12">Catalyzes the biosynthesis of agmatine from arginine.</text>
</comment>
<sequence>MTWSVADSRHLYNLPHWGEGYFDIGADGQIVVRPDANPQGAAIGLADVAAELGEHSLALPCLLRFPQILGDRVARLHSAFAEAIRALDYGGSYTPVYPIKVNQQRRVVEEILRAGAGSVGLEAGSKPELLAVIGLMPVGGTIICNGYKDKEYVRLALTGEKLGMQVYLVVEKPSELPLILNEARKLGVKPRIGVRARLASAGSGKWQNTGGEKSKFGLSTADILELVHRLRAENALDSLQLLHFHLGSQIPNIQFIKGGMRECARLYAELRRLGAALEVVDVGGGLGVDYEGTHSRAYCSTNYHVSDYAHAIVATLADVARQEGLPEPHIISESGRALTAHHAILLANVTDVEMATGEHPSSAPSVDLMAGEWGRLLTRLDQGNAAAALEVYQEALYLLAELHQQFNLGIIHIEERAEVEGIYAQVLWRVRGFLDPHNRAHRDILDELDEKLVDKYFVNFSLFQSLPDVWAIDQIFPILPIQRLNEEPTRRARLEDITCDSDGRIDAYVTAEGLTPALPVHALQADAPYLLGIFLVGAYQEILGDMHNLFGDTDSVNVLCDASGAMRLEQPLAGDTVESVLQYVQFSATDLLARYQKKVEACSHLDDVERREFLQQFADGLHGYTYLTAHDLIEDLTQ</sequence>
<evidence type="ECO:0000256" key="7">
    <source>
        <dbReference type="ARBA" id="ARBA00022842"/>
    </source>
</evidence>
<dbReference type="Gene3D" id="1.10.287.3440">
    <property type="match status" value="1"/>
</dbReference>
<evidence type="ECO:0000256" key="4">
    <source>
        <dbReference type="ARBA" id="ARBA00008357"/>
    </source>
</evidence>
<dbReference type="Proteomes" id="UP001308776">
    <property type="component" value="Unassembled WGS sequence"/>
</dbReference>
<keyword evidence="11 12" id="KW-0456">Lyase</keyword>
<accession>A0ABU6FR43</accession>
<evidence type="ECO:0000256" key="9">
    <source>
        <dbReference type="ARBA" id="ARBA00023066"/>
    </source>
</evidence>
<dbReference type="InterPro" id="IPR022653">
    <property type="entry name" value="De-COase2_pyr-phos_BS"/>
</dbReference>
<dbReference type="EMBL" id="JAQGFR010000213">
    <property type="protein sequence ID" value="MEB8514514.1"/>
    <property type="molecule type" value="Genomic_DNA"/>
</dbReference>
<evidence type="ECO:0000313" key="17">
    <source>
        <dbReference type="Proteomes" id="UP001308776"/>
    </source>
</evidence>
<evidence type="ECO:0000259" key="13">
    <source>
        <dbReference type="Pfam" id="PF02784"/>
    </source>
</evidence>
<comment type="cofactor">
    <cofactor evidence="2 12">
        <name>Mg(2+)</name>
        <dbReference type="ChEBI" id="CHEBI:18420"/>
    </cofactor>
</comment>
<dbReference type="PANTHER" id="PTHR43295:SF9">
    <property type="entry name" value="BIOSYNTHETIC ARGININE DECARBOXYLASE"/>
    <property type="match status" value="1"/>
</dbReference>
<keyword evidence="9 12" id="KW-0745">Spermidine biosynthesis</keyword>
<evidence type="ECO:0000256" key="8">
    <source>
        <dbReference type="ARBA" id="ARBA00022898"/>
    </source>
</evidence>
<dbReference type="PROSITE" id="PS00879">
    <property type="entry name" value="ODR_DC_2_2"/>
    <property type="match status" value="1"/>
</dbReference>
<feature type="domain" description="Orn/DAP/Arg decarboxylase 2 N-terminal" evidence="13">
    <location>
        <begin position="79"/>
        <end position="340"/>
    </location>
</feature>
<evidence type="ECO:0000256" key="6">
    <source>
        <dbReference type="ARBA" id="ARBA00022793"/>
    </source>
</evidence>
<dbReference type="PIRSF" id="PIRSF001336">
    <property type="entry name" value="Arg_decrbxlase"/>
    <property type="match status" value="1"/>
</dbReference>
<protein>
    <recommendedName>
        <fullName evidence="12">Biosynthetic arginine decarboxylase</fullName>
        <shortName evidence="12">ADC</shortName>
        <ecNumber evidence="12">4.1.1.19</ecNumber>
    </recommendedName>
</protein>
<evidence type="ECO:0000256" key="3">
    <source>
        <dbReference type="ARBA" id="ARBA00002257"/>
    </source>
</evidence>
<dbReference type="PANTHER" id="PTHR43295">
    <property type="entry name" value="ARGININE DECARBOXYLASE"/>
    <property type="match status" value="1"/>
</dbReference>
<dbReference type="EC" id="4.1.1.19" evidence="12"/>
<evidence type="ECO:0000313" key="16">
    <source>
        <dbReference type="EMBL" id="MEB8514514.1"/>
    </source>
</evidence>
<keyword evidence="5 12" id="KW-0479">Metal-binding</keyword>
<gene>
    <name evidence="12 16" type="primary">speA</name>
    <name evidence="16" type="ORF">OW717_10750</name>
</gene>
<feature type="domain" description="Arginine decarboxylase helical bundle" evidence="14">
    <location>
        <begin position="378"/>
        <end position="449"/>
    </location>
</feature>
<name>A0ABU6FR43_9PROT</name>
<dbReference type="PROSITE" id="PS00878">
    <property type="entry name" value="ODR_DC_2_1"/>
    <property type="match status" value="1"/>
</dbReference>
<comment type="catalytic activity">
    <reaction evidence="12">
        <text>L-arginine + H(+) = agmatine + CO2</text>
        <dbReference type="Rhea" id="RHEA:17641"/>
        <dbReference type="ChEBI" id="CHEBI:15378"/>
        <dbReference type="ChEBI" id="CHEBI:16526"/>
        <dbReference type="ChEBI" id="CHEBI:32682"/>
        <dbReference type="ChEBI" id="CHEBI:58145"/>
        <dbReference type="EC" id="4.1.1.19"/>
    </reaction>
</comment>
<evidence type="ECO:0000256" key="2">
    <source>
        <dbReference type="ARBA" id="ARBA00001946"/>
    </source>
</evidence>
<dbReference type="Pfam" id="PF02784">
    <property type="entry name" value="Orn_Arg_deC_N"/>
    <property type="match status" value="1"/>
</dbReference>
<dbReference type="SUPFAM" id="SSF51419">
    <property type="entry name" value="PLP-binding barrel"/>
    <property type="match status" value="1"/>
</dbReference>
<evidence type="ECO:0000256" key="12">
    <source>
        <dbReference type="HAMAP-Rule" id="MF_01417"/>
    </source>
</evidence>
<dbReference type="InterPro" id="IPR041128">
    <property type="entry name" value="Arg_decarbox_C"/>
</dbReference>
<dbReference type="InterPro" id="IPR000183">
    <property type="entry name" value="Orn/DAP/Arg_de-COase"/>
</dbReference>
<dbReference type="Pfam" id="PF17810">
    <property type="entry name" value="Arg_decarb_HB"/>
    <property type="match status" value="1"/>
</dbReference>
<evidence type="ECO:0000256" key="10">
    <source>
        <dbReference type="ARBA" id="ARBA00023115"/>
    </source>
</evidence>
<keyword evidence="10 12" id="KW-0620">Polyamine biosynthesis</keyword>
<dbReference type="CDD" id="cd06830">
    <property type="entry name" value="PLPDE_III_ADC"/>
    <property type="match status" value="1"/>
</dbReference>
<dbReference type="InterPro" id="IPR029066">
    <property type="entry name" value="PLP-binding_barrel"/>
</dbReference>
<dbReference type="HAMAP" id="MF_01417">
    <property type="entry name" value="SpeA"/>
    <property type="match status" value="1"/>
</dbReference>
<dbReference type="Gene3D" id="1.20.58.930">
    <property type="match status" value="1"/>
</dbReference>
<dbReference type="InterPro" id="IPR040634">
    <property type="entry name" value="Arg_decarb_HB"/>
</dbReference>
<dbReference type="RefSeq" id="WP_215861937.1">
    <property type="nucleotide sequence ID" value="NZ_JAAZUC010000097.1"/>
</dbReference>
<evidence type="ECO:0000256" key="5">
    <source>
        <dbReference type="ARBA" id="ARBA00022723"/>
    </source>
</evidence>
<dbReference type="InterPro" id="IPR002985">
    <property type="entry name" value="Arg_decrbxlase"/>
</dbReference>
<dbReference type="PRINTS" id="PR01180">
    <property type="entry name" value="ARGDCRBXLASE"/>
</dbReference>
<dbReference type="Gene3D" id="3.20.20.10">
    <property type="entry name" value="Alanine racemase"/>
    <property type="match status" value="1"/>
</dbReference>
<dbReference type="Pfam" id="PF17944">
    <property type="entry name" value="Arg_decarbox_C"/>
    <property type="match status" value="1"/>
</dbReference>
<comment type="similarity">
    <text evidence="4 12">Belongs to the Orn/Lys/Arg decarboxylase class-II family. SpeA subfamily.</text>
</comment>
<dbReference type="InterPro" id="IPR022657">
    <property type="entry name" value="De-COase2_CS"/>
</dbReference>
<dbReference type="Gene3D" id="2.40.37.10">
    <property type="entry name" value="Lyase, Ornithine Decarboxylase, Chain A, domain 1"/>
    <property type="match status" value="1"/>
</dbReference>
<dbReference type="NCBIfam" id="TIGR01273">
    <property type="entry name" value="speA"/>
    <property type="match status" value="1"/>
</dbReference>
<comment type="cofactor">
    <cofactor evidence="1 12">
        <name>pyridoxal 5'-phosphate</name>
        <dbReference type="ChEBI" id="CHEBI:597326"/>
    </cofactor>
</comment>
<keyword evidence="8 12" id="KW-0663">Pyridoxal phosphate</keyword>
<comment type="pathway">
    <text evidence="12">Amine and polyamine biosynthesis; agmatine biosynthesis; agmatine from L-arginine: step 1/1.</text>
</comment>
<evidence type="ECO:0000256" key="11">
    <source>
        <dbReference type="ARBA" id="ARBA00023239"/>
    </source>
</evidence>
<evidence type="ECO:0000256" key="1">
    <source>
        <dbReference type="ARBA" id="ARBA00001933"/>
    </source>
</evidence>
<keyword evidence="17" id="KW-1185">Reference proteome</keyword>
<dbReference type="NCBIfam" id="NF003763">
    <property type="entry name" value="PRK05354.1"/>
    <property type="match status" value="1"/>
</dbReference>
<dbReference type="GO" id="GO:0008792">
    <property type="term" value="F:arginine decarboxylase activity"/>
    <property type="evidence" value="ECO:0007669"/>
    <property type="project" value="UniProtKB-EC"/>
</dbReference>
<reference evidence="16 17" key="1">
    <citation type="submission" date="2022-11" db="EMBL/GenBank/DDBJ databases">
        <title>Comparative genomics analysis of Acidithiobacillus ferriphilus.</title>
        <authorList>
            <person name="Ma L."/>
        </authorList>
    </citation>
    <scope>NUCLEOTIDE SEQUENCE [LARGE SCALE GENOMIC DNA]</scope>
    <source>
        <strain evidence="16 17">DY15</strain>
    </source>
</reference>
<feature type="domain" description="Arginine decarboxylase C-terminal helical" evidence="15">
    <location>
        <begin position="577"/>
        <end position="627"/>
    </location>
</feature>
<comment type="caution">
    <text evidence="16">The sequence shown here is derived from an EMBL/GenBank/DDBJ whole genome shotgun (WGS) entry which is preliminary data.</text>
</comment>
<evidence type="ECO:0000259" key="15">
    <source>
        <dbReference type="Pfam" id="PF17944"/>
    </source>
</evidence>
<feature type="modified residue" description="N6-(pyridoxal phosphate)lysine" evidence="12">
    <location>
        <position position="100"/>
    </location>
</feature>
<dbReference type="InterPro" id="IPR022644">
    <property type="entry name" value="De-COase2_N"/>
</dbReference>
<keyword evidence="7 12" id="KW-0460">Magnesium</keyword>
<dbReference type="SUPFAM" id="SSF50621">
    <property type="entry name" value="Alanine racemase C-terminal domain-like"/>
    <property type="match status" value="1"/>
</dbReference>
<proteinExistence type="inferred from homology"/>
<keyword evidence="6 12" id="KW-0210">Decarboxylase</keyword>
<dbReference type="InterPro" id="IPR009006">
    <property type="entry name" value="Ala_racemase/Decarboxylase_C"/>
</dbReference>
<evidence type="ECO:0000259" key="14">
    <source>
        <dbReference type="Pfam" id="PF17810"/>
    </source>
</evidence>
<organism evidence="16 17">
    <name type="scientific">Acidithiobacillus ferriphilus</name>
    <dbReference type="NCBI Taxonomy" id="1689834"/>
    <lineage>
        <taxon>Bacteria</taxon>
        <taxon>Pseudomonadati</taxon>
        <taxon>Pseudomonadota</taxon>
        <taxon>Acidithiobacillia</taxon>
        <taxon>Acidithiobacillales</taxon>
        <taxon>Acidithiobacillaceae</taxon>
        <taxon>Acidithiobacillus</taxon>
    </lineage>
</organism>